<evidence type="ECO:0000313" key="3">
    <source>
        <dbReference type="EMBL" id="MXN19124.1"/>
    </source>
</evidence>
<comment type="caution">
    <text evidence="3">The sequence shown here is derived from an EMBL/GenBank/DDBJ whole genome shotgun (WGS) entry which is preliminary data.</text>
</comment>
<evidence type="ECO:0008006" key="5">
    <source>
        <dbReference type="Google" id="ProtNLM"/>
    </source>
</evidence>
<name>A0A6L7G433_9RHOB</name>
<proteinExistence type="predicted"/>
<dbReference type="Gene3D" id="1.10.101.10">
    <property type="entry name" value="PGBD-like superfamily/PGBD"/>
    <property type="match status" value="1"/>
</dbReference>
<sequence length="232" mass="25146">MTDLKIGLTPEIRAVAEAYGCTTAQTAYLLATAAWETAASLEPVREAYYLGSKAEAYREKLRYYPWYGRGLVQLTWEANYISAGQKLDMDFLTDPDAVMEPDAAVKILVHGSMEGWFTGKKLTDYVSATRCDFEGARHVINGTDRAADIAALATEYLAALQPDTRRTLRRGSSGDPVPELQTLLASAGFDVGAADGLFGRQTEDAVEAFQTARRLLPDGIVGPATWGVLLAA</sequence>
<accession>A0A6L7G433</accession>
<feature type="domain" description="Peptidoglycan binding-like" evidence="2">
    <location>
        <begin position="173"/>
        <end position="229"/>
    </location>
</feature>
<dbReference type="GO" id="GO:0004568">
    <property type="term" value="F:chitinase activity"/>
    <property type="evidence" value="ECO:0007669"/>
    <property type="project" value="InterPro"/>
</dbReference>
<dbReference type="InterPro" id="IPR002477">
    <property type="entry name" value="Peptidoglycan-bd-like"/>
</dbReference>
<dbReference type="GO" id="GO:0016998">
    <property type="term" value="P:cell wall macromolecule catabolic process"/>
    <property type="evidence" value="ECO:0007669"/>
    <property type="project" value="InterPro"/>
</dbReference>
<evidence type="ECO:0000313" key="4">
    <source>
        <dbReference type="Proteomes" id="UP000477911"/>
    </source>
</evidence>
<feature type="domain" description="Glycoside hydrolase family 19 catalytic" evidence="1">
    <location>
        <begin position="65"/>
        <end position="105"/>
    </location>
</feature>
<dbReference type="AlphaFoldDB" id="A0A6L7G433"/>
<protein>
    <recommendedName>
        <fullName evidence="5">Peptidoglycan binding-like domain-containing protein</fullName>
    </recommendedName>
</protein>
<gene>
    <name evidence="3" type="ORF">GR170_14870</name>
</gene>
<dbReference type="Pfam" id="PF00182">
    <property type="entry name" value="Glyco_hydro_19"/>
    <property type="match status" value="1"/>
</dbReference>
<dbReference type="InterPro" id="IPR036365">
    <property type="entry name" value="PGBD-like_sf"/>
</dbReference>
<dbReference type="RefSeq" id="WP_160895241.1">
    <property type="nucleotide sequence ID" value="NZ_WUMU01000016.1"/>
</dbReference>
<dbReference type="EMBL" id="WUMU01000016">
    <property type="protein sequence ID" value="MXN19124.1"/>
    <property type="molecule type" value="Genomic_DNA"/>
</dbReference>
<dbReference type="InterPro" id="IPR036366">
    <property type="entry name" value="PGBDSf"/>
</dbReference>
<evidence type="ECO:0000259" key="2">
    <source>
        <dbReference type="Pfam" id="PF01471"/>
    </source>
</evidence>
<dbReference type="InterPro" id="IPR023346">
    <property type="entry name" value="Lysozyme-like_dom_sf"/>
</dbReference>
<keyword evidence="4" id="KW-1185">Reference proteome</keyword>
<dbReference type="SUPFAM" id="SSF47090">
    <property type="entry name" value="PGBD-like"/>
    <property type="match status" value="1"/>
</dbReference>
<dbReference type="GO" id="GO:0006032">
    <property type="term" value="P:chitin catabolic process"/>
    <property type="evidence" value="ECO:0007669"/>
    <property type="project" value="InterPro"/>
</dbReference>
<dbReference type="Pfam" id="PF01471">
    <property type="entry name" value="PG_binding_1"/>
    <property type="match status" value="1"/>
</dbReference>
<dbReference type="InterPro" id="IPR000726">
    <property type="entry name" value="Glyco_hydro_19_cat"/>
</dbReference>
<evidence type="ECO:0000259" key="1">
    <source>
        <dbReference type="Pfam" id="PF00182"/>
    </source>
</evidence>
<dbReference type="Gene3D" id="1.10.530.10">
    <property type="match status" value="1"/>
</dbReference>
<reference evidence="3 4" key="1">
    <citation type="submission" date="2019-12" db="EMBL/GenBank/DDBJ databases">
        <authorList>
            <person name="Li M."/>
        </authorList>
    </citation>
    <scope>NUCLEOTIDE SEQUENCE [LARGE SCALE GENOMIC DNA]</scope>
    <source>
        <strain evidence="3 4">GBMRC 2024</strain>
    </source>
</reference>
<organism evidence="3 4">
    <name type="scientific">Pseudooceanicola albus</name>
    <dbReference type="NCBI Taxonomy" id="2692189"/>
    <lineage>
        <taxon>Bacteria</taxon>
        <taxon>Pseudomonadati</taxon>
        <taxon>Pseudomonadota</taxon>
        <taxon>Alphaproteobacteria</taxon>
        <taxon>Rhodobacterales</taxon>
        <taxon>Paracoccaceae</taxon>
        <taxon>Pseudooceanicola</taxon>
    </lineage>
</organism>
<dbReference type="Proteomes" id="UP000477911">
    <property type="component" value="Unassembled WGS sequence"/>
</dbReference>
<dbReference type="SUPFAM" id="SSF53955">
    <property type="entry name" value="Lysozyme-like"/>
    <property type="match status" value="1"/>
</dbReference>